<evidence type="ECO:0000313" key="3">
    <source>
        <dbReference type="EMBL" id="OWK97265.1"/>
    </source>
</evidence>
<dbReference type="Pfam" id="PF00023">
    <property type="entry name" value="Ank"/>
    <property type="match status" value="1"/>
</dbReference>
<dbReference type="AlphaFoldDB" id="A0A246B7B5"/>
<feature type="chain" id="PRO_5012128269" description="Ankryin" evidence="2">
    <location>
        <begin position="20"/>
        <end position="496"/>
    </location>
</feature>
<keyword evidence="4" id="KW-1185">Reference proteome</keyword>
<proteinExistence type="predicted"/>
<dbReference type="RefSeq" id="WP_088264852.1">
    <property type="nucleotide sequence ID" value="NZ_JASZ02000033.1"/>
</dbReference>
<keyword evidence="2" id="KW-0732">Signal</keyword>
<feature type="repeat" description="ANK" evidence="1">
    <location>
        <begin position="324"/>
        <end position="356"/>
    </location>
</feature>
<feature type="repeat" description="ANK" evidence="1">
    <location>
        <begin position="437"/>
        <end position="470"/>
    </location>
</feature>
<feature type="repeat" description="ANK" evidence="1">
    <location>
        <begin position="258"/>
        <end position="290"/>
    </location>
</feature>
<evidence type="ECO:0008006" key="5">
    <source>
        <dbReference type="Google" id="ProtNLM"/>
    </source>
</evidence>
<dbReference type="SUPFAM" id="SSF48403">
    <property type="entry name" value="Ankyrin repeat"/>
    <property type="match status" value="2"/>
</dbReference>
<reference evidence="3 4" key="1">
    <citation type="submission" date="2014-01" db="EMBL/GenBank/DDBJ databases">
        <authorList>
            <consortium name="Genome Consortium for Active Teaching"/>
            <person name="Sontag T.C."/>
            <person name="Newman J.D."/>
        </authorList>
    </citation>
    <scope>NUCLEOTIDE SEQUENCE [LARGE SCALE GENOMIC DNA]</scope>
    <source>
        <strain evidence="3 4">DSM 19056</strain>
    </source>
</reference>
<reference evidence="3 4" key="2">
    <citation type="submission" date="2017-05" db="EMBL/GenBank/DDBJ databases">
        <title>Genome of Chryseobacterium haifense.</title>
        <authorList>
            <person name="Newman J.D."/>
        </authorList>
    </citation>
    <scope>NUCLEOTIDE SEQUENCE [LARGE SCALE GENOMIC DNA]</scope>
    <source>
        <strain evidence="3 4">DSM 19056</strain>
    </source>
</reference>
<feature type="repeat" description="ANK" evidence="1">
    <location>
        <begin position="90"/>
        <end position="122"/>
    </location>
</feature>
<protein>
    <recommendedName>
        <fullName evidence="5">Ankryin</fullName>
    </recommendedName>
</protein>
<dbReference type="SMART" id="SM00248">
    <property type="entry name" value="ANK"/>
    <property type="match status" value="10"/>
</dbReference>
<dbReference type="Proteomes" id="UP000197587">
    <property type="component" value="Unassembled WGS sequence"/>
</dbReference>
<feature type="repeat" description="ANK" evidence="1">
    <location>
        <begin position="291"/>
        <end position="323"/>
    </location>
</feature>
<feature type="signal peptide" evidence="2">
    <location>
        <begin position="1"/>
        <end position="19"/>
    </location>
</feature>
<dbReference type="EMBL" id="JASZ02000033">
    <property type="protein sequence ID" value="OWK97265.1"/>
    <property type="molecule type" value="Genomic_DNA"/>
</dbReference>
<gene>
    <name evidence="3" type="ORF">AP75_12125</name>
</gene>
<accession>A0A246B7B5</accession>
<dbReference type="PROSITE" id="PS50088">
    <property type="entry name" value="ANK_REPEAT"/>
    <property type="match status" value="7"/>
</dbReference>
<evidence type="ECO:0000256" key="2">
    <source>
        <dbReference type="SAM" id="SignalP"/>
    </source>
</evidence>
<feature type="repeat" description="ANK" evidence="1">
    <location>
        <begin position="404"/>
        <end position="436"/>
    </location>
</feature>
<dbReference type="PANTHER" id="PTHR44207:SF2">
    <property type="entry name" value="REPEAT PROTEIN, PUTATIVE-RELATED"/>
    <property type="match status" value="1"/>
</dbReference>
<name>A0A246B7B5_9FLAO</name>
<organism evidence="3 4">
    <name type="scientific">Kaistella haifensis DSM 19056</name>
    <dbReference type="NCBI Taxonomy" id="1450526"/>
    <lineage>
        <taxon>Bacteria</taxon>
        <taxon>Pseudomonadati</taxon>
        <taxon>Bacteroidota</taxon>
        <taxon>Flavobacteriia</taxon>
        <taxon>Flavobacteriales</taxon>
        <taxon>Weeksellaceae</taxon>
        <taxon>Chryseobacterium group</taxon>
        <taxon>Kaistella</taxon>
    </lineage>
</organism>
<comment type="caution">
    <text evidence="3">The sequence shown here is derived from an EMBL/GenBank/DDBJ whole genome shotgun (WGS) entry which is preliminary data.</text>
</comment>
<keyword evidence="1" id="KW-0040">ANK repeat</keyword>
<dbReference type="PANTHER" id="PTHR44207">
    <property type="entry name" value="SURFACE ANTIGEN BSPA-LIKE-RELATED"/>
    <property type="match status" value="1"/>
</dbReference>
<dbReference type="Pfam" id="PF12796">
    <property type="entry name" value="Ank_2"/>
    <property type="match status" value="4"/>
</dbReference>
<dbReference type="PROSITE" id="PS50297">
    <property type="entry name" value="ANK_REP_REGION"/>
    <property type="match status" value="3"/>
</dbReference>
<evidence type="ECO:0000256" key="1">
    <source>
        <dbReference type="PROSITE-ProRule" id="PRU00023"/>
    </source>
</evidence>
<evidence type="ECO:0000313" key="4">
    <source>
        <dbReference type="Proteomes" id="UP000197587"/>
    </source>
</evidence>
<feature type="repeat" description="ANK" evidence="1">
    <location>
        <begin position="123"/>
        <end position="157"/>
    </location>
</feature>
<dbReference type="InterPro" id="IPR002110">
    <property type="entry name" value="Ankyrin_rpt"/>
</dbReference>
<sequence>MRKTFFAALFIFASFLGKAQKNTLLDGGFWKNNPSIETVKTEISKGNDPAQQNPGFFDPVVMAINNKASNEVIEFLLAQNGNTVDKKTHHSRTYLQWAAAAGNLELVNLLIKKGSDVHYKDSHGASVIGYAAESGNQNTAVYDALIKAGVDPKEKNEDGANLIHLTIANDADLKLLDYFTSKGVSFKERDQYGRTAADYAAKLGNLQIIDQLIAKGVKPTDQALFFATQGSRAKQNGLDIYQTLVEKYGLNPKAVNPKGATILHSLVRRPNAEIISYFLNKNVDVSKADIEGNTVLMIASGGKDLKTVETLLLKAKNINAKNEKGETALMKAAASGSSEIVAFLIKNGADSKAVDLNGNNLAYYWFNSYQPAGKPGQESQTDDFSAKLNLLESAGLDVKTPQKNGNTLLHLAVDKGDLSLVKKAIELGVDLNAQDADGNSALHKAALTAKDNQSMKFLVEKGIKKDLKTEFEETAYDLAKDNEFLTKNNISIEFLK</sequence>
<dbReference type="Gene3D" id="1.25.40.20">
    <property type="entry name" value="Ankyrin repeat-containing domain"/>
    <property type="match status" value="3"/>
</dbReference>
<dbReference type="InterPro" id="IPR036770">
    <property type="entry name" value="Ankyrin_rpt-contain_sf"/>
</dbReference>